<name>A0A975GMA0_9BACT</name>
<gene>
    <name evidence="2" type="ORF">dnm_024820</name>
</gene>
<evidence type="ECO:0000313" key="3">
    <source>
        <dbReference type="Proteomes" id="UP000663722"/>
    </source>
</evidence>
<evidence type="ECO:0000313" key="2">
    <source>
        <dbReference type="EMBL" id="QTA86459.1"/>
    </source>
</evidence>
<sequence length="49" mass="5694">MRHIYSRRIGQAEEMIYTCLADIMRERGHSDGQRHKTSEVFKNLGGLSD</sequence>
<feature type="region of interest" description="Disordered" evidence="1">
    <location>
        <begin position="28"/>
        <end position="49"/>
    </location>
</feature>
<protein>
    <submittedName>
        <fullName evidence="2">Uncharacterized protein</fullName>
    </submittedName>
</protein>
<evidence type="ECO:0000256" key="1">
    <source>
        <dbReference type="SAM" id="MobiDB-lite"/>
    </source>
</evidence>
<dbReference type="Proteomes" id="UP000663722">
    <property type="component" value="Chromosome"/>
</dbReference>
<feature type="compositionally biased region" description="Basic and acidic residues" evidence="1">
    <location>
        <begin position="28"/>
        <end position="39"/>
    </location>
</feature>
<accession>A0A975GMA0</accession>
<reference evidence="2" key="1">
    <citation type="journal article" date="2021" name="Microb. Physiol.">
        <title>Proteogenomic Insights into the Physiology of Marine, Sulfate-Reducing, Filamentous Desulfonema limicola and Desulfonema magnum.</title>
        <authorList>
            <person name="Schnaars V."/>
            <person name="Wohlbrand L."/>
            <person name="Scheve S."/>
            <person name="Hinrichs C."/>
            <person name="Reinhardt R."/>
            <person name="Rabus R."/>
        </authorList>
    </citation>
    <scope>NUCLEOTIDE SEQUENCE</scope>
    <source>
        <strain evidence="2">4be13</strain>
    </source>
</reference>
<proteinExistence type="predicted"/>
<dbReference type="AlphaFoldDB" id="A0A975GMA0"/>
<dbReference type="EMBL" id="CP061800">
    <property type="protein sequence ID" value="QTA86459.1"/>
    <property type="molecule type" value="Genomic_DNA"/>
</dbReference>
<dbReference type="KEGG" id="dmm:dnm_024820"/>
<keyword evidence="3" id="KW-1185">Reference proteome</keyword>
<organism evidence="2 3">
    <name type="scientific">Desulfonema magnum</name>
    <dbReference type="NCBI Taxonomy" id="45655"/>
    <lineage>
        <taxon>Bacteria</taxon>
        <taxon>Pseudomonadati</taxon>
        <taxon>Thermodesulfobacteriota</taxon>
        <taxon>Desulfobacteria</taxon>
        <taxon>Desulfobacterales</taxon>
        <taxon>Desulfococcaceae</taxon>
        <taxon>Desulfonema</taxon>
    </lineage>
</organism>